<dbReference type="Pfam" id="PF00583">
    <property type="entry name" value="Acetyltransf_1"/>
    <property type="match status" value="1"/>
</dbReference>
<dbReference type="InterPro" id="IPR050680">
    <property type="entry name" value="YpeA/RimI_acetyltransf"/>
</dbReference>
<dbReference type="RefSeq" id="WP_316700486.1">
    <property type="nucleotide sequence ID" value="NZ_CP136336.1"/>
</dbReference>
<dbReference type="EMBL" id="CP136336">
    <property type="protein sequence ID" value="WOB07831.1"/>
    <property type="molecule type" value="Genomic_DNA"/>
</dbReference>
<comment type="function">
    <text evidence="5">Acetylates the N-terminal alanine of ribosomal protein bS18.</text>
</comment>
<comment type="caution">
    <text evidence="5">Lacks conserved residue(s) required for the propagation of feature annotation.</text>
</comment>
<keyword evidence="4 5" id="KW-0012">Acyltransferase</keyword>
<keyword evidence="7" id="KW-0687">Ribonucleoprotein</keyword>
<dbReference type="PANTHER" id="PTHR43420:SF51">
    <property type="entry name" value="PEPTIDYL-LYSINE N-ACETYLTRANSFERASE YIAC"/>
    <property type="match status" value="1"/>
</dbReference>
<keyword evidence="7" id="KW-0689">Ribosomal protein</keyword>
<evidence type="ECO:0000256" key="3">
    <source>
        <dbReference type="ARBA" id="ARBA00022679"/>
    </source>
</evidence>
<feature type="active site" description="Proton donor" evidence="5">
    <location>
        <position position="123"/>
    </location>
</feature>
<evidence type="ECO:0000313" key="8">
    <source>
        <dbReference type="Proteomes" id="UP001303946"/>
    </source>
</evidence>
<dbReference type="CDD" id="cd04301">
    <property type="entry name" value="NAT_SF"/>
    <property type="match status" value="1"/>
</dbReference>
<dbReference type="InterPro" id="IPR000182">
    <property type="entry name" value="GNAT_dom"/>
</dbReference>
<dbReference type="SUPFAM" id="SSF55729">
    <property type="entry name" value="Acyl-CoA N-acyltransferases (Nat)"/>
    <property type="match status" value="1"/>
</dbReference>
<evidence type="ECO:0000256" key="2">
    <source>
        <dbReference type="ARBA" id="ARBA00022490"/>
    </source>
</evidence>
<comment type="catalytic activity">
    <reaction evidence="5">
        <text>N-terminal L-alanyl-[ribosomal protein bS18] + acetyl-CoA = N-terminal N(alpha)-acetyl-L-alanyl-[ribosomal protein bS18] + CoA + H(+)</text>
        <dbReference type="Rhea" id="RHEA:43756"/>
        <dbReference type="Rhea" id="RHEA-COMP:10676"/>
        <dbReference type="Rhea" id="RHEA-COMP:10677"/>
        <dbReference type="ChEBI" id="CHEBI:15378"/>
        <dbReference type="ChEBI" id="CHEBI:57287"/>
        <dbReference type="ChEBI" id="CHEBI:57288"/>
        <dbReference type="ChEBI" id="CHEBI:64718"/>
        <dbReference type="ChEBI" id="CHEBI:83683"/>
        <dbReference type="EC" id="2.3.1.266"/>
    </reaction>
</comment>
<comment type="subcellular location">
    <subcellularLocation>
        <location evidence="5">Cytoplasm</location>
    </subcellularLocation>
</comment>
<evidence type="ECO:0000256" key="4">
    <source>
        <dbReference type="ARBA" id="ARBA00023315"/>
    </source>
</evidence>
<organism evidence="7 8">
    <name type="scientific">Piscinibacter gummiphilus</name>
    <dbReference type="NCBI Taxonomy" id="946333"/>
    <lineage>
        <taxon>Bacteria</taxon>
        <taxon>Pseudomonadati</taxon>
        <taxon>Pseudomonadota</taxon>
        <taxon>Betaproteobacteria</taxon>
        <taxon>Burkholderiales</taxon>
        <taxon>Sphaerotilaceae</taxon>
        <taxon>Piscinibacter</taxon>
    </lineage>
</organism>
<dbReference type="InterPro" id="IPR043690">
    <property type="entry name" value="RimI"/>
</dbReference>
<keyword evidence="3 5" id="KW-0808">Transferase</keyword>
<accession>A0ABZ0CS63</accession>
<keyword evidence="8" id="KW-1185">Reference proteome</keyword>
<comment type="similarity">
    <text evidence="1 5">Belongs to the acetyltransferase family. RimI subfamily.</text>
</comment>
<feature type="binding site" evidence="5">
    <location>
        <position position="116"/>
    </location>
    <ligand>
        <name>acetyl-CoA</name>
        <dbReference type="ChEBI" id="CHEBI:57288"/>
    </ligand>
</feature>
<evidence type="ECO:0000256" key="1">
    <source>
        <dbReference type="ARBA" id="ARBA00005395"/>
    </source>
</evidence>
<dbReference type="GO" id="GO:0008999">
    <property type="term" value="F:protein-N-terminal-alanine acetyltransferase activity"/>
    <property type="evidence" value="ECO:0007669"/>
    <property type="project" value="UniProtKB-EC"/>
</dbReference>
<feature type="domain" description="N-acetyltransferase" evidence="6">
    <location>
        <begin position="9"/>
        <end position="160"/>
    </location>
</feature>
<dbReference type="NCBIfam" id="TIGR01575">
    <property type="entry name" value="rimI"/>
    <property type="match status" value="1"/>
</dbReference>
<dbReference type="EC" id="2.3.1.266" evidence="5"/>
<dbReference type="InterPro" id="IPR006464">
    <property type="entry name" value="AcTrfase_RimI/Ard1"/>
</dbReference>
<dbReference type="HAMAP" id="MF_02210">
    <property type="entry name" value="RimI"/>
    <property type="match status" value="1"/>
</dbReference>
<sequence length="166" mass="18568">MSAVLRDERLLLPMTVKQLDAVLAIELQAYPFPWTRGNFIDSLAAGYPAQVLHGSHGELLGYFIAMEGVDELHLLNITVAPAAQGQGHARFMLDELCTLGRSRGAHQIWLEVRGSNLRARSIYERYGFRHIGLRRGYYPASREEYPNGREDAIVMSLSLEAARGVD</sequence>
<protein>
    <recommendedName>
        <fullName evidence="5">[Ribosomal protein bS18]-alanine N-acetyltransferase</fullName>
        <ecNumber evidence="5">2.3.1.266</ecNumber>
    </recommendedName>
</protein>
<dbReference type="InterPro" id="IPR016181">
    <property type="entry name" value="Acyl_CoA_acyltransferase"/>
</dbReference>
<dbReference type="Proteomes" id="UP001303946">
    <property type="component" value="Chromosome"/>
</dbReference>
<dbReference type="PROSITE" id="PS51186">
    <property type="entry name" value="GNAT"/>
    <property type="match status" value="1"/>
</dbReference>
<name>A0ABZ0CS63_9BURK</name>
<feature type="active site" description="Proton acceptor" evidence="5">
    <location>
        <position position="111"/>
    </location>
</feature>
<reference evidence="7 8" key="1">
    <citation type="submission" date="2023-10" db="EMBL/GenBank/DDBJ databases">
        <title>Bacteria for the degradation of biodegradable plastic PBAT(Polybutylene adipate terephthalate).</title>
        <authorList>
            <person name="Weon H.-Y."/>
            <person name="Yeon J."/>
        </authorList>
    </citation>
    <scope>NUCLEOTIDE SEQUENCE [LARGE SCALE GENOMIC DNA]</scope>
    <source>
        <strain evidence="7 8">SBD 7-3</strain>
    </source>
</reference>
<keyword evidence="2 5" id="KW-0963">Cytoplasm</keyword>
<proteinExistence type="inferred from homology"/>
<dbReference type="GO" id="GO:0005840">
    <property type="term" value="C:ribosome"/>
    <property type="evidence" value="ECO:0007669"/>
    <property type="project" value="UniProtKB-KW"/>
</dbReference>
<evidence type="ECO:0000256" key="5">
    <source>
        <dbReference type="HAMAP-Rule" id="MF_02210"/>
    </source>
</evidence>
<evidence type="ECO:0000259" key="6">
    <source>
        <dbReference type="PROSITE" id="PS51186"/>
    </source>
</evidence>
<dbReference type="PANTHER" id="PTHR43420">
    <property type="entry name" value="ACETYLTRANSFERASE"/>
    <property type="match status" value="1"/>
</dbReference>
<evidence type="ECO:0000313" key="7">
    <source>
        <dbReference type="EMBL" id="WOB07831.1"/>
    </source>
</evidence>
<gene>
    <name evidence="5 7" type="primary">rimI</name>
    <name evidence="7" type="ORF">RXV79_23355</name>
</gene>
<dbReference type="Gene3D" id="3.40.630.30">
    <property type="match status" value="1"/>
</dbReference>